<evidence type="ECO:0000256" key="2">
    <source>
        <dbReference type="ARBA" id="ARBA00006285"/>
    </source>
</evidence>
<evidence type="ECO:0000256" key="5">
    <source>
        <dbReference type="ARBA" id="ARBA00022801"/>
    </source>
</evidence>
<comment type="caution">
    <text evidence="11">The sequence shown here is derived from an EMBL/GenBank/DDBJ whole genome shotgun (WGS) entry which is preliminary data.</text>
</comment>
<keyword evidence="7" id="KW-0326">Glycosidase</keyword>
<dbReference type="InterPro" id="IPR029019">
    <property type="entry name" value="HEX_eukaryotic_N"/>
</dbReference>
<gene>
    <name evidence="11" type="ORF">BCR33DRAFT_654918</name>
</gene>
<evidence type="ECO:0000259" key="9">
    <source>
        <dbReference type="Pfam" id="PF00728"/>
    </source>
</evidence>
<evidence type="ECO:0000313" key="11">
    <source>
        <dbReference type="EMBL" id="ORY53652.1"/>
    </source>
</evidence>
<evidence type="ECO:0000313" key="12">
    <source>
        <dbReference type="Proteomes" id="UP000193642"/>
    </source>
</evidence>
<keyword evidence="4" id="KW-0732">Signal</keyword>
<organism evidence="11 12">
    <name type="scientific">Rhizoclosmatium globosum</name>
    <dbReference type="NCBI Taxonomy" id="329046"/>
    <lineage>
        <taxon>Eukaryota</taxon>
        <taxon>Fungi</taxon>
        <taxon>Fungi incertae sedis</taxon>
        <taxon>Chytridiomycota</taxon>
        <taxon>Chytridiomycota incertae sedis</taxon>
        <taxon>Chytridiomycetes</taxon>
        <taxon>Chytridiales</taxon>
        <taxon>Chytriomycetaceae</taxon>
        <taxon>Rhizoclosmatium</taxon>
    </lineage>
</organism>
<dbReference type="GO" id="GO:0030203">
    <property type="term" value="P:glycosaminoglycan metabolic process"/>
    <property type="evidence" value="ECO:0007669"/>
    <property type="project" value="TreeGrafter"/>
</dbReference>
<keyword evidence="5" id="KW-0378">Hydrolase</keyword>
<dbReference type="InterPro" id="IPR029018">
    <property type="entry name" value="Hex-like_dom2"/>
</dbReference>
<dbReference type="InterPro" id="IPR017853">
    <property type="entry name" value="GH"/>
</dbReference>
<dbReference type="PANTHER" id="PTHR22600:SF26">
    <property type="entry name" value="BETA-N-ACETYLHEXOSAMINIDASE"/>
    <property type="match status" value="1"/>
</dbReference>
<dbReference type="Pfam" id="PF00728">
    <property type="entry name" value="Glyco_hydro_20"/>
    <property type="match status" value="1"/>
</dbReference>
<proteinExistence type="inferred from homology"/>
<evidence type="ECO:0000256" key="6">
    <source>
        <dbReference type="ARBA" id="ARBA00023180"/>
    </source>
</evidence>
<keyword evidence="6" id="KW-0325">Glycoprotein</keyword>
<dbReference type="GO" id="GO:0005975">
    <property type="term" value="P:carbohydrate metabolic process"/>
    <property type="evidence" value="ECO:0007669"/>
    <property type="project" value="InterPro"/>
</dbReference>
<dbReference type="SUPFAM" id="SSF55545">
    <property type="entry name" value="beta-N-acetylhexosaminidase-like domain"/>
    <property type="match status" value="1"/>
</dbReference>
<dbReference type="AlphaFoldDB" id="A0A1Y2D2Z6"/>
<evidence type="ECO:0000256" key="4">
    <source>
        <dbReference type="ARBA" id="ARBA00022729"/>
    </source>
</evidence>
<protein>
    <recommendedName>
        <fullName evidence="3">beta-N-acetylhexosaminidase</fullName>
        <ecNumber evidence="3">3.2.1.52</ecNumber>
    </recommendedName>
</protein>
<dbReference type="OrthoDB" id="428480at2759"/>
<comment type="catalytic activity">
    <reaction evidence="1">
        <text>Hydrolysis of terminal non-reducing N-acetyl-D-hexosamine residues in N-acetyl-beta-D-hexosaminides.</text>
        <dbReference type="EC" id="3.2.1.52"/>
    </reaction>
</comment>
<keyword evidence="12" id="KW-1185">Reference proteome</keyword>
<feature type="domain" description="Glycoside hydrolase family 20 catalytic" evidence="9">
    <location>
        <begin position="50"/>
        <end position="439"/>
    </location>
</feature>
<dbReference type="SUPFAM" id="SSF51445">
    <property type="entry name" value="(Trans)glycosidases"/>
    <property type="match status" value="1"/>
</dbReference>
<sequence length="506" mass="55554">ESYTLNTSATGVTITANHTVGALRGLETLAQLVKPVQKSGPWSITDKPSYSWRGISLDTSRNYIPVPSILRTLDGMSAAKLNVFHWHIIDATSFPVVSTTYPDLITSAYSKLSIYTYDDVKKVIAYAADRGIRVIPEFDTPAHANAYSFSKSLAPYVLCVNGGAGGTTSFWPTCPEPPCGNVNIADPGAAPAFSALVKEYAALFPDSVFHMGGDEIERFCLGTTKEYMNIAHPGVAAANWNSVFNATSNTPSDAFEKQLTAIYQKYADAVRPAGKTAMYWEDIVLSEHVTVPPGSIIQIWNSWDNKEQKNSMQRVLDLNTKNKTGYKIVDTNNDYYYLDGGSGAWLTDRGFGPGGDSWKENYWTKYKTWQRIYTHDPRKSRQENTTDTDGTGLAGPLVGDLSAIIGAEAAIWGERIGDSNLDVKLWPRAAAVAEALWSADVFPDPTNKDFFEALPRLEVFRDRLVARGFGAETFQPTWCRNNQCGVAFSGYPASLAYGNSKPSPSW</sequence>
<dbReference type="PIRSF" id="PIRSF001093">
    <property type="entry name" value="B-hxosamndse_ab_euk"/>
    <property type="match status" value="1"/>
</dbReference>
<dbReference type="Gene3D" id="3.20.20.80">
    <property type="entry name" value="Glycosidases"/>
    <property type="match status" value="1"/>
</dbReference>
<accession>A0A1Y2D2Z6</accession>
<dbReference type="InterPro" id="IPR015883">
    <property type="entry name" value="Glyco_hydro_20_cat"/>
</dbReference>
<feature type="active site" description="Proton donor" evidence="8">
    <location>
        <position position="215"/>
    </location>
</feature>
<dbReference type="PANTHER" id="PTHR22600">
    <property type="entry name" value="BETA-HEXOSAMINIDASE"/>
    <property type="match status" value="1"/>
</dbReference>
<dbReference type="EC" id="3.2.1.52" evidence="3"/>
<evidence type="ECO:0000256" key="1">
    <source>
        <dbReference type="ARBA" id="ARBA00001231"/>
    </source>
</evidence>
<dbReference type="FunFam" id="3.20.20.80:FF:000063">
    <property type="entry name" value="Beta-hexosaminidase"/>
    <property type="match status" value="1"/>
</dbReference>
<dbReference type="Proteomes" id="UP000193642">
    <property type="component" value="Unassembled WGS sequence"/>
</dbReference>
<comment type="similarity">
    <text evidence="2">Belongs to the glycosyl hydrolase 20 family.</text>
</comment>
<dbReference type="GO" id="GO:0004563">
    <property type="term" value="F:beta-N-acetylhexosaminidase activity"/>
    <property type="evidence" value="ECO:0007669"/>
    <property type="project" value="UniProtKB-EC"/>
</dbReference>
<dbReference type="InterPro" id="IPR025705">
    <property type="entry name" value="Beta_hexosaminidase_sua/sub"/>
</dbReference>
<name>A0A1Y2D2Z6_9FUNG</name>
<dbReference type="Gene3D" id="3.30.379.10">
    <property type="entry name" value="Chitobiase/beta-hexosaminidase domain 2-like"/>
    <property type="match status" value="1"/>
</dbReference>
<dbReference type="PRINTS" id="PR00738">
    <property type="entry name" value="GLHYDRLASE20"/>
</dbReference>
<reference evidence="11 12" key="1">
    <citation type="submission" date="2016-07" db="EMBL/GenBank/DDBJ databases">
        <title>Pervasive Adenine N6-methylation of Active Genes in Fungi.</title>
        <authorList>
            <consortium name="DOE Joint Genome Institute"/>
            <person name="Mondo S.J."/>
            <person name="Dannebaum R.O."/>
            <person name="Kuo R.C."/>
            <person name="Labutti K."/>
            <person name="Haridas S."/>
            <person name="Kuo A."/>
            <person name="Salamov A."/>
            <person name="Ahrendt S.R."/>
            <person name="Lipzen A."/>
            <person name="Sullivan W."/>
            <person name="Andreopoulos W.B."/>
            <person name="Clum A."/>
            <person name="Lindquist E."/>
            <person name="Daum C."/>
            <person name="Ramamoorthy G.K."/>
            <person name="Gryganskyi A."/>
            <person name="Culley D."/>
            <person name="Magnuson J.K."/>
            <person name="James T.Y."/>
            <person name="O'Malley M.A."/>
            <person name="Stajich J.E."/>
            <person name="Spatafora J.W."/>
            <person name="Visel A."/>
            <person name="Grigoriev I.V."/>
        </authorList>
    </citation>
    <scope>NUCLEOTIDE SEQUENCE [LARGE SCALE GENOMIC DNA]</scope>
    <source>
        <strain evidence="11 12">JEL800</strain>
    </source>
</reference>
<feature type="non-terminal residue" evidence="11">
    <location>
        <position position="1"/>
    </location>
</feature>
<evidence type="ECO:0000256" key="3">
    <source>
        <dbReference type="ARBA" id="ARBA00012663"/>
    </source>
</evidence>
<dbReference type="GO" id="GO:0016020">
    <property type="term" value="C:membrane"/>
    <property type="evidence" value="ECO:0007669"/>
    <property type="project" value="TreeGrafter"/>
</dbReference>
<evidence type="ECO:0000256" key="8">
    <source>
        <dbReference type="PIRSR" id="PIRSR001093-1"/>
    </source>
</evidence>
<dbReference type="EMBL" id="MCGO01000001">
    <property type="protein sequence ID" value="ORY53652.1"/>
    <property type="molecule type" value="Genomic_DNA"/>
</dbReference>
<evidence type="ECO:0000259" key="10">
    <source>
        <dbReference type="Pfam" id="PF14845"/>
    </source>
</evidence>
<dbReference type="STRING" id="329046.A0A1Y2D2Z6"/>
<dbReference type="Pfam" id="PF14845">
    <property type="entry name" value="Glycohydro_20b2"/>
    <property type="match status" value="1"/>
</dbReference>
<feature type="domain" description="Beta-hexosaminidase eukaryotic type N-terminal" evidence="10">
    <location>
        <begin position="1"/>
        <end position="32"/>
    </location>
</feature>
<evidence type="ECO:0000256" key="7">
    <source>
        <dbReference type="ARBA" id="ARBA00023295"/>
    </source>
</evidence>